<organism evidence="2 3">
    <name type="scientific">Fusarium flagelliforme</name>
    <dbReference type="NCBI Taxonomy" id="2675880"/>
    <lineage>
        <taxon>Eukaryota</taxon>
        <taxon>Fungi</taxon>
        <taxon>Dikarya</taxon>
        <taxon>Ascomycota</taxon>
        <taxon>Pezizomycotina</taxon>
        <taxon>Sordariomycetes</taxon>
        <taxon>Hypocreomycetidae</taxon>
        <taxon>Hypocreales</taxon>
        <taxon>Nectriaceae</taxon>
        <taxon>Fusarium</taxon>
        <taxon>Fusarium incarnatum-equiseti species complex</taxon>
    </lineage>
</organism>
<dbReference type="Proteomes" id="UP000265631">
    <property type="component" value="Unassembled WGS sequence"/>
</dbReference>
<evidence type="ECO:0000313" key="3">
    <source>
        <dbReference type="Proteomes" id="UP000265631"/>
    </source>
</evidence>
<keyword evidence="3" id="KW-1185">Reference proteome</keyword>
<sequence>MPLDLESCPETVVECFVQLLDLDDICNLRLSCKSLALKSSQYRFRTFFRSKHINVTVDALRTFAQGTQAGGLRSLIQELYLEGIAKEYENRKPWRQKDWQKEEISRTQEVNLLSQAFNGLVKYSKNRSLRLLTLRVAIVRNSEETILPADAGPLVSLQKTASNLRIDSLNIFNQPDMQRPSLACDQINAIDWNDSGFSKSFATLRAIHENKHGVGRSSKKDVAEVQAEAEDENDFVGLSRLLRLCNQLGNLEIDYFRNLRGYSDLADYFYYERILQRVVELDRLPILKRSDTSPINASSLIPNLRVQPEKLTFVPRWGRNGTSGTMPKRLRQSKTHVTDESLSVTIKQRSPPSGSWEDKNETTGACEEDDNGKATVYLVWKYNQKIKHKM</sequence>
<feature type="compositionally biased region" description="Polar residues" evidence="1">
    <location>
        <begin position="340"/>
        <end position="353"/>
    </location>
</feature>
<dbReference type="Gene3D" id="2.40.50.40">
    <property type="match status" value="1"/>
</dbReference>
<feature type="region of interest" description="Disordered" evidence="1">
    <location>
        <begin position="316"/>
        <end position="368"/>
    </location>
</feature>
<evidence type="ECO:0000313" key="2">
    <source>
        <dbReference type="EMBL" id="RFN48314.1"/>
    </source>
</evidence>
<evidence type="ECO:0008006" key="4">
    <source>
        <dbReference type="Google" id="ProtNLM"/>
    </source>
</evidence>
<dbReference type="AlphaFoldDB" id="A0A395MK38"/>
<proteinExistence type="predicted"/>
<gene>
    <name evidence="2" type="ORF">FIE12Z_7434</name>
</gene>
<accession>A0A395MK38</accession>
<protein>
    <recommendedName>
        <fullName evidence="4">F-box domain-containing protein</fullName>
    </recommendedName>
</protein>
<reference evidence="2 3" key="1">
    <citation type="journal article" date="2018" name="PLoS Pathog.">
        <title>Evolution of structural diversity of trichothecenes, a family of toxins produced by plant pathogenic and entomopathogenic fungi.</title>
        <authorList>
            <person name="Proctor R.H."/>
            <person name="McCormick S.P."/>
            <person name="Kim H.S."/>
            <person name="Cardoza R.E."/>
            <person name="Stanley A.M."/>
            <person name="Lindo L."/>
            <person name="Kelly A."/>
            <person name="Brown D.W."/>
            <person name="Lee T."/>
            <person name="Vaughan M.M."/>
            <person name="Alexander N.J."/>
            <person name="Busman M."/>
            <person name="Gutierrez S."/>
        </authorList>
    </citation>
    <scope>NUCLEOTIDE SEQUENCE [LARGE SCALE GENOMIC DNA]</scope>
    <source>
        <strain evidence="2 3">NRRL 13405</strain>
    </source>
</reference>
<comment type="caution">
    <text evidence="2">The sequence shown here is derived from an EMBL/GenBank/DDBJ whole genome shotgun (WGS) entry which is preliminary data.</text>
</comment>
<dbReference type="EMBL" id="PXXK01000213">
    <property type="protein sequence ID" value="RFN48314.1"/>
    <property type="molecule type" value="Genomic_DNA"/>
</dbReference>
<name>A0A395MK38_9HYPO</name>
<evidence type="ECO:0000256" key="1">
    <source>
        <dbReference type="SAM" id="MobiDB-lite"/>
    </source>
</evidence>